<reference evidence="11 12" key="1">
    <citation type="submission" date="2019-07" db="EMBL/GenBank/DDBJ databases">
        <title>Genome sequencing of 100 strains of the haloalkaliphilic chemolithoautotrophic sulfur-oxidizing bacterium Thioalkalivibrio.</title>
        <authorList>
            <person name="Muyzer G."/>
        </authorList>
    </citation>
    <scope>NUCLEOTIDE SEQUENCE [LARGE SCALE GENOMIC DNA]</scope>
    <source>
        <strain evidence="11 12">ASO4-4</strain>
    </source>
</reference>
<dbReference type="SUPFAM" id="SSF52833">
    <property type="entry name" value="Thioredoxin-like"/>
    <property type="match status" value="1"/>
</dbReference>
<feature type="active site" description="Nucleophile" evidence="8">
    <location>
        <position position="36"/>
    </location>
</feature>
<evidence type="ECO:0000256" key="8">
    <source>
        <dbReference type="PIRSR" id="PIRSR000077-1"/>
    </source>
</evidence>
<feature type="site" description="Contributes to redox potential value" evidence="8">
    <location>
        <position position="35"/>
    </location>
</feature>
<dbReference type="GO" id="GO:0005829">
    <property type="term" value="C:cytosol"/>
    <property type="evidence" value="ECO:0007669"/>
    <property type="project" value="TreeGrafter"/>
</dbReference>
<keyword evidence="5 9" id="KW-0676">Redox-active center</keyword>
<sequence length="109" mass="12117">MADGVLEIGDADFEKEVLQSDKPVLIDFWAPWCGPCRAMTPIIEEMAKKFEGKAKIAKCNVDDNPITPGKFDVKAIPTLIFFKDGKMVEQVTGMMAKPKIEELLNQMIG</sequence>
<dbReference type="OrthoDB" id="9790390at2"/>
<comment type="caution">
    <text evidence="11">The sequence shown here is derived from an EMBL/GenBank/DDBJ whole genome shotgun (WGS) entry which is preliminary data.</text>
</comment>
<accession>A0A562S7V5</accession>
<comment type="similarity">
    <text evidence="1 7">Belongs to the thioredoxin family.</text>
</comment>
<evidence type="ECO:0000256" key="5">
    <source>
        <dbReference type="ARBA" id="ARBA00023284"/>
    </source>
</evidence>
<evidence type="ECO:0000256" key="7">
    <source>
        <dbReference type="PIRNR" id="PIRNR000077"/>
    </source>
</evidence>
<dbReference type="PROSITE" id="PS00194">
    <property type="entry name" value="THIOREDOXIN_1"/>
    <property type="match status" value="1"/>
</dbReference>
<dbReference type="PIRSF" id="PIRSF000077">
    <property type="entry name" value="Thioredoxin"/>
    <property type="match status" value="1"/>
</dbReference>
<proteinExistence type="inferred from homology"/>
<organism evidence="11 12">
    <name type="scientific">Desulfobotulus alkaliphilus</name>
    <dbReference type="NCBI Taxonomy" id="622671"/>
    <lineage>
        <taxon>Bacteria</taxon>
        <taxon>Pseudomonadati</taxon>
        <taxon>Thermodesulfobacteriota</taxon>
        <taxon>Desulfobacteria</taxon>
        <taxon>Desulfobacterales</taxon>
        <taxon>Desulfobacteraceae</taxon>
        <taxon>Desulfobotulus</taxon>
    </lineage>
</organism>
<dbReference type="InterPro" id="IPR005746">
    <property type="entry name" value="Thioredoxin"/>
</dbReference>
<dbReference type="PANTHER" id="PTHR45663">
    <property type="entry name" value="GEO12009P1"/>
    <property type="match status" value="1"/>
</dbReference>
<evidence type="ECO:0000256" key="1">
    <source>
        <dbReference type="ARBA" id="ARBA00008987"/>
    </source>
</evidence>
<feature type="domain" description="Thioredoxin" evidence="10">
    <location>
        <begin position="1"/>
        <end position="109"/>
    </location>
</feature>
<evidence type="ECO:0000313" key="11">
    <source>
        <dbReference type="EMBL" id="TWI76794.1"/>
    </source>
</evidence>
<keyword evidence="12" id="KW-1185">Reference proteome</keyword>
<dbReference type="RefSeq" id="WP_144681827.1">
    <property type="nucleotide sequence ID" value="NZ_VLLC01000002.1"/>
</dbReference>
<evidence type="ECO:0000256" key="4">
    <source>
        <dbReference type="ARBA" id="ARBA00023157"/>
    </source>
</evidence>
<evidence type="ECO:0000313" key="12">
    <source>
        <dbReference type="Proteomes" id="UP000318307"/>
    </source>
</evidence>
<keyword evidence="3" id="KW-0249">Electron transport</keyword>
<dbReference type="NCBIfam" id="TIGR01068">
    <property type="entry name" value="thioredoxin"/>
    <property type="match status" value="1"/>
</dbReference>
<protein>
    <recommendedName>
        <fullName evidence="6 7">Thioredoxin</fullName>
    </recommendedName>
</protein>
<feature type="site" description="Contributes to redox potential value" evidence="8">
    <location>
        <position position="34"/>
    </location>
</feature>
<dbReference type="GO" id="GO:0015035">
    <property type="term" value="F:protein-disulfide reductase activity"/>
    <property type="evidence" value="ECO:0007669"/>
    <property type="project" value="UniProtKB-UniRule"/>
</dbReference>
<dbReference type="InterPro" id="IPR013766">
    <property type="entry name" value="Thioredoxin_domain"/>
</dbReference>
<evidence type="ECO:0000256" key="9">
    <source>
        <dbReference type="PIRSR" id="PIRSR000077-4"/>
    </source>
</evidence>
<dbReference type="PANTHER" id="PTHR45663:SF11">
    <property type="entry name" value="GEO12009P1"/>
    <property type="match status" value="1"/>
</dbReference>
<keyword evidence="2" id="KW-0813">Transport</keyword>
<feature type="active site" description="Nucleophile" evidence="8">
    <location>
        <position position="33"/>
    </location>
</feature>
<dbReference type="GO" id="GO:0045454">
    <property type="term" value="P:cell redox homeostasis"/>
    <property type="evidence" value="ECO:0007669"/>
    <property type="project" value="TreeGrafter"/>
</dbReference>
<keyword evidence="4 9" id="KW-1015">Disulfide bond</keyword>
<evidence type="ECO:0000259" key="10">
    <source>
        <dbReference type="PROSITE" id="PS51352"/>
    </source>
</evidence>
<dbReference type="CDD" id="cd02947">
    <property type="entry name" value="TRX_family"/>
    <property type="match status" value="1"/>
</dbReference>
<evidence type="ECO:0000256" key="3">
    <source>
        <dbReference type="ARBA" id="ARBA00022982"/>
    </source>
</evidence>
<dbReference type="InterPro" id="IPR036249">
    <property type="entry name" value="Thioredoxin-like_sf"/>
</dbReference>
<dbReference type="Pfam" id="PF00085">
    <property type="entry name" value="Thioredoxin"/>
    <property type="match status" value="1"/>
</dbReference>
<dbReference type="FunFam" id="3.40.30.10:FF:000001">
    <property type="entry name" value="Thioredoxin"/>
    <property type="match status" value="1"/>
</dbReference>
<feature type="site" description="Deprotonates C-terminal active site Cys" evidence="8">
    <location>
        <position position="27"/>
    </location>
</feature>
<dbReference type="PRINTS" id="PR00421">
    <property type="entry name" value="THIOREDOXIN"/>
</dbReference>
<dbReference type="InterPro" id="IPR017937">
    <property type="entry name" value="Thioredoxin_CS"/>
</dbReference>
<feature type="disulfide bond" description="Redox-active" evidence="9">
    <location>
        <begin position="33"/>
        <end position="36"/>
    </location>
</feature>
<evidence type="ECO:0000256" key="2">
    <source>
        <dbReference type="ARBA" id="ARBA00022448"/>
    </source>
</evidence>
<name>A0A562S7V5_9BACT</name>
<dbReference type="AlphaFoldDB" id="A0A562S7V5"/>
<gene>
    <name evidence="11" type="ORF">LZ24_00416</name>
</gene>
<dbReference type="Proteomes" id="UP000318307">
    <property type="component" value="Unassembled WGS sequence"/>
</dbReference>
<evidence type="ECO:0000256" key="6">
    <source>
        <dbReference type="NCBIfam" id="TIGR01068"/>
    </source>
</evidence>
<dbReference type="Gene3D" id="3.40.30.10">
    <property type="entry name" value="Glutaredoxin"/>
    <property type="match status" value="1"/>
</dbReference>
<dbReference type="EMBL" id="VLLC01000002">
    <property type="protein sequence ID" value="TWI76794.1"/>
    <property type="molecule type" value="Genomic_DNA"/>
</dbReference>
<dbReference type="PROSITE" id="PS51352">
    <property type="entry name" value="THIOREDOXIN_2"/>
    <property type="match status" value="1"/>
</dbReference>